<evidence type="ECO:0000313" key="3">
    <source>
        <dbReference type="Proteomes" id="UP000235672"/>
    </source>
</evidence>
<dbReference type="Proteomes" id="UP000235672">
    <property type="component" value="Unassembled WGS sequence"/>
</dbReference>
<organism evidence="2 3">
    <name type="scientific">Hyaloscypha hepaticicola</name>
    <dbReference type="NCBI Taxonomy" id="2082293"/>
    <lineage>
        <taxon>Eukaryota</taxon>
        <taxon>Fungi</taxon>
        <taxon>Dikarya</taxon>
        <taxon>Ascomycota</taxon>
        <taxon>Pezizomycotina</taxon>
        <taxon>Leotiomycetes</taxon>
        <taxon>Helotiales</taxon>
        <taxon>Hyaloscyphaceae</taxon>
        <taxon>Hyaloscypha</taxon>
    </lineage>
</organism>
<sequence length="628" mass="71547">MCARLQACYTVEMPCGNPNHEHPAWPQQGQHELLIEACENYCGWCEYRTKSANNLRVHAKRHVANKRDTRLRRITIFKGKAGRKRVQRARPRFPAQKAREENQVRSKAAYGLEDAIQEDEIEGNDIIEHEMSGPSIPSRSDYSRQGFLGQIGQILYSSAYTQVPQALTRSIEQDLGHTSARDKPSTRPRSSSVDLENRMRKTCEPREQNIPEIYQEFHDVLPNSIERSWPMEHPNILRSMAINQVSHQHSSSITAQARSTELQCPGTMQPDQPRQQAVDDIRGEQTPPNLLGSFFPYQSTSNESQVSSGQQPQTERHVKLSYQSLITTLALIKAHLLAKPPLEEFKALVQDCLEYITRFGQHSWCDITCLWDLEIHLTTKAFVSGLVRNKNRHVDLLTLIAKKLAKSDTSYLSFCSAVLRSIREKLSCHAEGDKSRLFGPHYSDRYFPEALARIHSTVKLMDKSFIHSSSQKIFFCDHVVCVNYPEVCLTLTREYYTIHLQDYHNEDIEVTEENDLIKRSISSSYWYCSGCLHKAWVYKPPPLRWSCLTCGLTCEENRIKARQKPSLKEWAVDTGLDNILPSPLGRTSPLERTTTGTDSSVLIVSDTAQQLLPAASTWPAVIAEPSRL</sequence>
<feature type="region of interest" description="Disordered" evidence="1">
    <location>
        <begin position="85"/>
        <end position="105"/>
    </location>
</feature>
<protein>
    <submittedName>
        <fullName evidence="2">Uncharacterized protein</fullName>
    </submittedName>
</protein>
<reference evidence="2 3" key="1">
    <citation type="submission" date="2016-05" db="EMBL/GenBank/DDBJ databases">
        <title>A degradative enzymes factory behind the ericoid mycorrhizal symbiosis.</title>
        <authorList>
            <consortium name="DOE Joint Genome Institute"/>
            <person name="Martino E."/>
            <person name="Morin E."/>
            <person name="Grelet G."/>
            <person name="Kuo A."/>
            <person name="Kohler A."/>
            <person name="Daghino S."/>
            <person name="Barry K."/>
            <person name="Choi C."/>
            <person name="Cichocki N."/>
            <person name="Clum A."/>
            <person name="Copeland A."/>
            <person name="Hainaut M."/>
            <person name="Haridas S."/>
            <person name="Labutti K."/>
            <person name="Lindquist E."/>
            <person name="Lipzen A."/>
            <person name="Khouja H.-R."/>
            <person name="Murat C."/>
            <person name="Ohm R."/>
            <person name="Olson A."/>
            <person name="Spatafora J."/>
            <person name="Veneault-Fourrey C."/>
            <person name="Henrissat B."/>
            <person name="Grigoriev I."/>
            <person name="Martin F."/>
            <person name="Perotto S."/>
        </authorList>
    </citation>
    <scope>NUCLEOTIDE SEQUENCE [LARGE SCALE GENOMIC DNA]</scope>
    <source>
        <strain evidence="2 3">UAMH 7357</strain>
    </source>
</reference>
<dbReference type="OrthoDB" id="3799637at2759"/>
<feature type="compositionally biased region" description="Basic and acidic residues" evidence="1">
    <location>
        <begin position="195"/>
        <end position="204"/>
    </location>
</feature>
<evidence type="ECO:0000313" key="2">
    <source>
        <dbReference type="EMBL" id="PMD25021.1"/>
    </source>
</evidence>
<feature type="region of interest" description="Disordered" evidence="1">
    <location>
        <begin position="264"/>
        <end position="285"/>
    </location>
</feature>
<gene>
    <name evidence="2" type="ORF">NA56DRAFT_686366</name>
</gene>
<dbReference type="AlphaFoldDB" id="A0A2J6QFH6"/>
<dbReference type="EMBL" id="KZ613471">
    <property type="protein sequence ID" value="PMD25021.1"/>
    <property type="molecule type" value="Genomic_DNA"/>
</dbReference>
<feature type="region of interest" description="Disordered" evidence="1">
    <location>
        <begin position="175"/>
        <end position="204"/>
    </location>
</feature>
<name>A0A2J6QFH6_9HELO</name>
<evidence type="ECO:0000256" key="1">
    <source>
        <dbReference type="SAM" id="MobiDB-lite"/>
    </source>
</evidence>
<feature type="compositionally biased region" description="Basic and acidic residues" evidence="1">
    <location>
        <begin position="175"/>
        <end position="185"/>
    </location>
</feature>
<keyword evidence="3" id="KW-1185">Reference proteome</keyword>
<proteinExistence type="predicted"/>
<accession>A0A2J6QFH6</accession>